<evidence type="ECO:0000313" key="3">
    <source>
        <dbReference type="Proteomes" id="UP000279306"/>
    </source>
</evidence>
<protein>
    <submittedName>
        <fullName evidence="2">Uncharacterized protein</fullName>
    </submittedName>
</protein>
<accession>A0A448J1Q9</accession>
<keyword evidence="1" id="KW-1133">Transmembrane helix</keyword>
<feature type="transmembrane region" description="Helical" evidence="1">
    <location>
        <begin position="51"/>
        <end position="72"/>
    </location>
</feature>
<name>A0A448J1Q9_MYCAU</name>
<dbReference type="Proteomes" id="UP000279306">
    <property type="component" value="Chromosome"/>
</dbReference>
<dbReference type="RefSeq" id="WP_048630799.1">
    <property type="nucleotide sequence ID" value="NZ_CVQQ01000001.1"/>
</dbReference>
<gene>
    <name evidence="2" type="ORF">NCTC10437_05539</name>
</gene>
<dbReference type="STRING" id="1791.GCA_001049355_00984"/>
<organism evidence="2 3">
    <name type="scientific">Mycolicibacterium aurum</name>
    <name type="common">Mycobacterium aurum</name>
    <dbReference type="NCBI Taxonomy" id="1791"/>
    <lineage>
        <taxon>Bacteria</taxon>
        <taxon>Bacillati</taxon>
        <taxon>Actinomycetota</taxon>
        <taxon>Actinomycetes</taxon>
        <taxon>Mycobacteriales</taxon>
        <taxon>Mycobacteriaceae</taxon>
        <taxon>Mycolicibacterium</taxon>
    </lineage>
</organism>
<keyword evidence="1" id="KW-0472">Membrane</keyword>
<evidence type="ECO:0000256" key="1">
    <source>
        <dbReference type="SAM" id="Phobius"/>
    </source>
</evidence>
<proteinExistence type="predicted"/>
<feature type="transmembrane region" description="Helical" evidence="1">
    <location>
        <begin position="92"/>
        <end position="113"/>
    </location>
</feature>
<keyword evidence="3" id="KW-1185">Reference proteome</keyword>
<dbReference type="OrthoDB" id="4967011at2"/>
<reference evidence="2 3" key="1">
    <citation type="submission" date="2018-12" db="EMBL/GenBank/DDBJ databases">
        <authorList>
            <consortium name="Pathogen Informatics"/>
        </authorList>
    </citation>
    <scope>NUCLEOTIDE SEQUENCE [LARGE SCALE GENOMIC DNA]</scope>
    <source>
        <strain evidence="2 3">NCTC10437</strain>
    </source>
</reference>
<sequence length="119" mass="12214">MNAAVRAAGAALAVGSAVLHGTSLSGVALAMAAVCLYCAYELWRFDTVRSWVLVAVMNIAMIGVHLLTTGGHHHSAAVHALPAAPAVDMGPAMGLATTVAMVEILLAATVLFVRTRPPR</sequence>
<dbReference type="KEGG" id="mauu:NCTC10437_05539"/>
<dbReference type="AlphaFoldDB" id="A0A448J1Q9"/>
<dbReference type="EMBL" id="LR134356">
    <property type="protein sequence ID" value="VEG58507.1"/>
    <property type="molecule type" value="Genomic_DNA"/>
</dbReference>
<feature type="transmembrane region" description="Helical" evidence="1">
    <location>
        <begin position="12"/>
        <end position="39"/>
    </location>
</feature>
<keyword evidence="1" id="KW-0812">Transmembrane</keyword>
<evidence type="ECO:0000313" key="2">
    <source>
        <dbReference type="EMBL" id="VEG58507.1"/>
    </source>
</evidence>